<gene>
    <name evidence="1" type="ORF">SNEC2469_LOCUS31302</name>
</gene>
<organism evidence="1 2">
    <name type="scientific">Symbiodinium necroappetens</name>
    <dbReference type="NCBI Taxonomy" id="1628268"/>
    <lineage>
        <taxon>Eukaryota</taxon>
        <taxon>Sar</taxon>
        <taxon>Alveolata</taxon>
        <taxon>Dinophyceae</taxon>
        <taxon>Suessiales</taxon>
        <taxon>Symbiodiniaceae</taxon>
        <taxon>Symbiodinium</taxon>
    </lineage>
</organism>
<feature type="non-terminal residue" evidence="1">
    <location>
        <position position="1"/>
    </location>
</feature>
<dbReference type="EMBL" id="CAJNJA010075347">
    <property type="protein sequence ID" value="CAE7914690.1"/>
    <property type="molecule type" value="Genomic_DNA"/>
</dbReference>
<keyword evidence="2" id="KW-1185">Reference proteome</keyword>
<comment type="caution">
    <text evidence="1">The sequence shown here is derived from an EMBL/GenBank/DDBJ whole genome shotgun (WGS) entry which is preliminary data.</text>
</comment>
<reference evidence="1" key="1">
    <citation type="submission" date="2021-02" db="EMBL/GenBank/DDBJ databases">
        <authorList>
            <person name="Dougan E. K."/>
            <person name="Rhodes N."/>
            <person name="Thang M."/>
            <person name="Chan C."/>
        </authorList>
    </citation>
    <scope>NUCLEOTIDE SEQUENCE</scope>
</reference>
<evidence type="ECO:0000313" key="2">
    <source>
        <dbReference type="Proteomes" id="UP000601435"/>
    </source>
</evidence>
<sequence>MKAKHPFDNPSALDDSNMQAMANILTTGVKGTIKHRAKVLEHYERRALELEEAEKKLKASMAPEVRRVMENKRILLFKEVLQDAGIKDENLVNDLVGGFRITGELQPSGLFQRRLKPAALSHDDLKTTAKWAKHTVASSCRAAAKDPEVATAVWDEALEQVNKGWLRGPYSWSEIDAKYKGTWIGSKRFGILQGDKIRAIDDLSEFLVNSSVTETEKISLEGIDQIVATARFFSGAVSGDGECFELPKEDGGTFNGKVHRDFSRAGDRKIVGRALDLRSAYKQLARHPDDAWATVLAVYDQANDEVKYFEALKLVMSRLLWLVNTSYYDDFTQMEFEGLGESASKTAERLMDLLGWEISRGDKLHPLQSRFNILGVSLDLSNSEAGIIRVHNKEGRVESLWQSLSSMEADRTKVHGSLASFKGRLLFATNHVFGRCAQICTQLISQAQKHGIQSGTIDGIFKAAKSALDILEASGPREIARWGDGPPILIFTDGACEDEGNLVTHGAVMFDPATGRQEFFGDH</sequence>
<dbReference type="OrthoDB" id="423494at2759"/>
<accession>A0A813BS43</accession>
<name>A0A813BS43_9DINO</name>
<dbReference type="AlphaFoldDB" id="A0A813BS43"/>
<protein>
    <submittedName>
        <fullName evidence="1">Uncharacterized protein</fullName>
    </submittedName>
</protein>
<dbReference type="Proteomes" id="UP000601435">
    <property type="component" value="Unassembled WGS sequence"/>
</dbReference>
<proteinExistence type="predicted"/>
<evidence type="ECO:0000313" key="1">
    <source>
        <dbReference type="EMBL" id="CAE7914690.1"/>
    </source>
</evidence>